<dbReference type="Gene3D" id="3.40.50.720">
    <property type="entry name" value="NAD(P)-binding Rossmann-like Domain"/>
    <property type="match status" value="1"/>
</dbReference>
<gene>
    <name evidence="13" type="ORF">DPF_0180</name>
</gene>
<keyword evidence="5 9" id="KW-0560">Oxidoreductase</keyword>
<dbReference type="EMBL" id="BDFE01000004">
    <property type="protein sequence ID" value="GAU07496.1"/>
    <property type="molecule type" value="Genomic_DNA"/>
</dbReference>
<dbReference type="UniPathway" id="UPA00094"/>
<evidence type="ECO:0000256" key="12">
    <source>
        <dbReference type="PIRSR" id="PIRSR000094-3"/>
    </source>
</evidence>
<dbReference type="InterPro" id="IPR002347">
    <property type="entry name" value="SDR_fam"/>
</dbReference>
<dbReference type="Gene3D" id="1.10.8.400">
    <property type="entry name" value="Enoyl acyl carrier protein reductase"/>
    <property type="match status" value="1"/>
</dbReference>
<evidence type="ECO:0000256" key="3">
    <source>
        <dbReference type="ARBA" id="ARBA00022516"/>
    </source>
</evidence>
<dbReference type="GO" id="GO:0004318">
    <property type="term" value="F:enoyl-[acyl-carrier-protein] reductase (NADH) activity"/>
    <property type="evidence" value="ECO:0007669"/>
    <property type="project" value="UniProtKB-EC"/>
</dbReference>
<evidence type="ECO:0000256" key="9">
    <source>
        <dbReference type="PIRNR" id="PIRNR000094"/>
    </source>
</evidence>
<evidence type="ECO:0000256" key="2">
    <source>
        <dbReference type="ARBA" id="ARBA00009233"/>
    </source>
</evidence>
<dbReference type="PIRSF" id="PIRSF000094">
    <property type="entry name" value="Enoyl-ACP_rdct"/>
    <property type="match status" value="1"/>
</dbReference>
<evidence type="ECO:0000313" key="14">
    <source>
        <dbReference type="Proteomes" id="UP000095200"/>
    </source>
</evidence>
<feature type="binding site" evidence="12">
    <location>
        <position position="161"/>
    </location>
    <ligand>
        <name>NAD(+)</name>
        <dbReference type="ChEBI" id="CHEBI:57540"/>
    </ligand>
</feature>
<keyword evidence="7" id="KW-0443">Lipid metabolism</keyword>
<dbReference type="Proteomes" id="UP000095200">
    <property type="component" value="Unassembled WGS sequence"/>
</dbReference>
<dbReference type="FunFam" id="3.40.50.720:FF:000054">
    <property type="entry name" value="Enoyl-[acyl-carrier-protein] reductase [NADH]"/>
    <property type="match status" value="1"/>
</dbReference>
<comment type="catalytic activity">
    <reaction evidence="9">
        <text>a 2,3-saturated acyl-[ACP] + NAD(+) = a (2E)-enoyl-[ACP] + NADH + H(+)</text>
        <dbReference type="Rhea" id="RHEA:10240"/>
        <dbReference type="Rhea" id="RHEA-COMP:9925"/>
        <dbReference type="Rhea" id="RHEA-COMP:9926"/>
        <dbReference type="ChEBI" id="CHEBI:15378"/>
        <dbReference type="ChEBI" id="CHEBI:57540"/>
        <dbReference type="ChEBI" id="CHEBI:57945"/>
        <dbReference type="ChEBI" id="CHEBI:78784"/>
        <dbReference type="ChEBI" id="CHEBI:78785"/>
        <dbReference type="EC" id="1.3.1.9"/>
    </reaction>
</comment>
<keyword evidence="6 9" id="KW-0520">NAD</keyword>
<protein>
    <recommendedName>
        <fullName evidence="9">Enoyl-[acyl-carrier-protein] reductase [NADH]</fullName>
        <ecNumber evidence="9">1.3.1.9</ecNumber>
    </recommendedName>
</protein>
<dbReference type="PANTHER" id="PTHR43159">
    <property type="entry name" value="ENOYL-[ACYL-CARRIER-PROTEIN] REDUCTASE"/>
    <property type="match status" value="1"/>
</dbReference>
<sequence length="254" mass="27419">MLLQGKKALIFGIANERSIAYGIASQMKQQGARLAFSYAGEAIKKRIDPIGEELGADFLVQCDVTSDEDVTRCADTVRDHWGDIDILVHSVAFANRDDLKGRFIDTSRDGFLLAQNISAYSLVSLCKAFEPMMNQGGSVMAMTYYGSEKVITNYNVMGVAKATLEACVRYLAADLGEKGIRINALSAGPIKTLASSGISGFKTILHTIEERAPLHRNVTQNDVGKAALYLASDLSSGTTGEIIYVDSGYNIMGI</sequence>
<evidence type="ECO:0000256" key="7">
    <source>
        <dbReference type="ARBA" id="ARBA00023098"/>
    </source>
</evidence>
<comment type="pathway">
    <text evidence="1">Lipid metabolism; fatty acid biosynthesis.</text>
</comment>
<evidence type="ECO:0000256" key="6">
    <source>
        <dbReference type="ARBA" id="ARBA00023027"/>
    </source>
</evidence>
<keyword evidence="8 9" id="KW-0275">Fatty acid biosynthesis</keyword>
<dbReference type="PANTHER" id="PTHR43159:SF2">
    <property type="entry name" value="ENOYL-[ACYL-CARRIER-PROTEIN] REDUCTASE [NADH], CHLOROPLASTIC"/>
    <property type="match status" value="1"/>
</dbReference>
<dbReference type="Pfam" id="PF13561">
    <property type="entry name" value="adh_short_C2"/>
    <property type="match status" value="1"/>
</dbReference>
<dbReference type="OrthoDB" id="9803628at2"/>
<dbReference type="InterPro" id="IPR036291">
    <property type="entry name" value="NAD(P)-bd_dom_sf"/>
</dbReference>
<name>A0A194AEF0_9BACT</name>
<dbReference type="InterPro" id="IPR014358">
    <property type="entry name" value="Enoyl-ACP_Rdtase_NADH"/>
</dbReference>
<dbReference type="STRING" id="1592317.DPF_0180"/>
<evidence type="ECO:0000256" key="5">
    <source>
        <dbReference type="ARBA" id="ARBA00023002"/>
    </source>
</evidence>
<keyword evidence="3 9" id="KW-0444">Lipid biosynthesis</keyword>
<reference evidence="14" key="1">
    <citation type="submission" date="2016-06" db="EMBL/GenBank/DDBJ databases">
        <title>Draft genome sequence of Desulfoplanes formicivorans strain Pf12B.</title>
        <authorList>
            <person name="Watanabe M."/>
            <person name="Kojima H."/>
            <person name="Fukui M."/>
        </authorList>
    </citation>
    <scope>NUCLEOTIDE SEQUENCE [LARGE SCALE GENOMIC DNA]</scope>
    <source>
        <strain evidence="14">Pf12B</strain>
    </source>
</reference>
<dbReference type="EC" id="1.3.1.9" evidence="9"/>
<feature type="binding site" evidence="12">
    <location>
        <position position="12"/>
    </location>
    <ligand>
        <name>NAD(+)</name>
        <dbReference type="ChEBI" id="CHEBI:57540"/>
    </ligand>
</feature>
<comment type="similarity">
    <text evidence="2 9">Belongs to the short-chain dehydrogenases/reductases (SDR) family. FabI subfamily.</text>
</comment>
<dbReference type="AlphaFoldDB" id="A0A194AEF0"/>
<dbReference type="CDD" id="cd05372">
    <property type="entry name" value="ENR_SDR"/>
    <property type="match status" value="1"/>
</dbReference>
<evidence type="ECO:0000256" key="10">
    <source>
        <dbReference type="PIRSR" id="PIRSR000094-1"/>
    </source>
</evidence>
<evidence type="ECO:0000313" key="13">
    <source>
        <dbReference type="EMBL" id="GAU07496.1"/>
    </source>
</evidence>
<evidence type="ECO:0000256" key="4">
    <source>
        <dbReference type="ARBA" id="ARBA00022832"/>
    </source>
</evidence>
<keyword evidence="4" id="KW-0276">Fatty acid metabolism</keyword>
<evidence type="ECO:0000256" key="11">
    <source>
        <dbReference type="PIRSR" id="PIRSR000094-2"/>
    </source>
</evidence>
<dbReference type="RefSeq" id="WP_069856994.1">
    <property type="nucleotide sequence ID" value="NZ_BDFE01000004.1"/>
</dbReference>
<organism evidence="13 14">
    <name type="scientific">Desulfoplanes formicivorans</name>
    <dbReference type="NCBI Taxonomy" id="1592317"/>
    <lineage>
        <taxon>Bacteria</taxon>
        <taxon>Pseudomonadati</taxon>
        <taxon>Thermodesulfobacteriota</taxon>
        <taxon>Desulfovibrionia</taxon>
        <taxon>Desulfovibrionales</taxon>
        <taxon>Desulfoplanaceae</taxon>
        <taxon>Desulfoplanes</taxon>
    </lineage>
</organism>
<dbReference type="FunFam" id="1.10.8.400:FF:000001">
    <property type="entry name" value="Enoyl-[acyl-carrier-protein] reductase [NADH]"/>
    <property type="match status" value="1"/>
</dbReference>
<feature type="binding site" evidence="11">
    <location>
        <position position="94"/>
    </location>
    <ligand>
        <name>substrate</name>
    </ligand>
</feature>
<dbReference type="PRINTS" id="PR00081">
    <property type="entry name" value="GDHRDH"/>
</dbReference>
<keyword evidence="14" id="KW-1185">Reference proteome</keyword>
<feature type="binding site" evidence="12">
    <location>
        <begin position="63"/>
        <end position="64"/>
    </location>
    <ligand>
        <name>NAD(+)</name>
        <dbReference type="ChEBI" id="CHEBI:57540"/>
    </ligand>
</feature>
<feature type="active site" description="Proton acceptor" evidence="10">
    <location>
        <position position="154"/>
    </location>
</feature>
<accession>A0A194AEF0</accession>
<proteinExistence type="inferred from homology"/>
<feature type="binding site" evidence="12">
    <location>
        <begin position="18"/>
        <end position="19"/>
    </location>
    <ligand>
        <name>NAD(+)</name>
        <dbReference type="ChEBI" id="CHEBI:57540"/>
    </ligand>
</feature>
<dbReference type="SUPFAM" id="SSF51735">
    <property type="entry name" value="NAD(P)-binding Rossmann-fold domains"/>
    <property type="match status" value="1"/>
</dbReference>
<dbReference type="GO" id="GO:0006633">
    <property type="term" value="P:fatty acid biosynthetic process"/>
    <property type="evidence" value="ECO:0007669"/>
    <property type="project" value="UniProtKB-UniPathway"/>
</dbReference>
<feature type="binding site" evidence="12">
    <location>
        <begin position="190"/>
        <end position="194"/>
    </location>
    <ligand>
        <name>NAD(+)</name>
        <dbReference type="ChEBI" id="CHEBI:57540"/>
    </ligand>
</feature>
<comment type="caution">
    <text evidence="13">The sequence shown here is derived from an EMBL/GenBank/DDBJ whole genome shotgun (WGS) entry which is preliminary data.</text>
</comment>
<feature type="binding site" evidence="12">
    <location>
        <position position="91"/>
    </location>
    <ligand>
        <name>NAD(+)</name>
        <dbReference type="ChEBI" id="CHEBI:57540"/>
    </ligand>
</feature>
<evidence type="ECO:0000256" key="1">
    <source>
        <dbReference type="ARBA" id="ARBA00005194"/>
    </source>
</evidence>
<evidence type="ECO:0000256" key="8">
    <source>
        <dbReference type="ARBA" id="ARBA00023160"/>
    </source>
</evidence>
<feature type="active site" description="Proton acceptor" evidence="10">
    <location>
        <position position="144"/>
    </location>
</feature>